<evidence type="ECO:0000313" key="4">
    <source>
        <dbReference type="Proteomes" id="UP000244450"/>
    </source>
</evidence>
<comment type="caution">
    <text evidence="3">The sequence shown here is derived from an EMBL/GenBank/DDBJ whole genome shotgun (WGS) entry which is preliminary data.</text>
</comment>
<dbReference type="PANTHER" id="PTHR14097:SF8">
    <property type="entry name" value="NAD(P)-BINDING DOMAIN-CONTAINING PROTEIN"/>
    <property type="match status" value="1"/>
</dbReference>
<dbReference type="EMBL" id="QCYK01000001">
    <property type="protein sequence ID" value="PUZ28998.1"/>
    <property type="molecule type" value="Genomic_DNA"/>
</dbReference>
<dbReference type="AlphaFoldDB" id="A0A2T7BMU1"/>
<name>A0A2T7BMU1_9BACT</name>
<dbReference type="Gene3D" id="3.40.50.720">
    <property type="entry name" value="NAD(P)-binding Rossmann-like Domain"/>
    <property type="match status" value="1"/>
</dbReference>
<proteinExistence type="predicted"/>
<dbReference type="InterPro" id="IPR036291">
    <property type="entry name" value="NAD(P)-bd_dom_sf"/>
</dbReference>
<dbReference type="InterPro" id="IPR001509">
    <property type="entry name" value="Epimerase_deHydtase"/>
</dbReference>
<organism evidence="3 4">
    <name type="scientific">Chitinophaga parva</name>
    <dbReference type="NCBI Taxonomy" id="2169414"/>
    <lineage>
        <taxon>Bacteria</taxon>
        <taxon>Pseudomonadati</taxon>
        <taxon>Bacteroidota</taxon>
        <taxon>Chitinophagia</taxon>
        <taxon>Chitinophagales</taxon>
        <taxon>Chitinophagaceae</taxon>
        <taxon>Chitinophaga</taxon>
    </lineage>
</organism>
<dbReference type="SUPFAM" id="SSF51735">
    <property type="entry name" value="NAD(P)-binding Rossmann-fold domains"/>
    <property type="match status" value="1"/>
</dbReference>
<reference evidence="3 4" key="1">
    <citation type="submission" date="2018-04" db="EMBL/GenBank/DDBJ databases">
        <title>Chitinophaga fuyangensis sp. nov., isolated from soil in a chemical factory.</title>
        <authorList>
            <person name="Chen K."/>
        </authorList>
    </citation>
    <scope>NUCLEOTIDE SEQUENCE [LARGE SCALE GENOMIC DNA]</scope>
    <source>
        <strain evidence="3 4">LY-1</strain>
    </source>
</reference>
<dbReference type="RefSeq" id="WP_108685637.1">
    <property type="nucleotide sequence ID" value="NZ_QCYK01000001.1"/>
</dbReference>
<dbReference type="PANTHER" id="PTHR14097">
    <property type="entry name" value="OXIDOREDUCTASE HTATIP2"/>
    <property type="match status" value="1"/>
</dbReference>
<dbReference type="GO" id="GO:0016020">
    <property type="term" value="C:membrane"/>
    <property type="evidence" value="ECO:0007669"/>
    <property type="project" value="UniProtKB-SubCell"/>
</dbReference>
<accession>A0A2T7BMU1</accession>
<evidence type="ECO:0000259" key="2">
    <source>
        <dbReference type="Pfam" id="PF01370"/>
    </source>
</evidence>
<keyword evidence="4" id="KW-1185">Reference proteome</keyword>
<evidence type="ECO:0000256" key="1">
    <source>
        <dbReference type="ARBA" id="ARBA00004370"/>
    </source>
</evidence>
<gene>
    <name evidence="3" type="ORF">DCC81_05885</name>
</gene>
<protein>
    <submittedName>
        <fullName evidence="3">Epimerase</fullName>
    </submittedName>
</protein>
<dbReference type="OrthoDB" id="9798632at2"/>
<sequence length="221" mass="24304">MEIKVIITGATGLVGEGVLLECLQNPAVSQVLLVSRKHYPLEHPKLKEALVQDFFHLDTVKDQLKGYDACFYCAGVSSNGMTEADYSYITYDTMLHFAGRLASMNPQMVFCHISGSGTDTTGKSKMMWARVKGKAENAVLKLPFKQTYNLRPGAMKPSVGQRNVKGYYKIINALFPLLRGLFPGSTSTVRAVALAMINCVLQGYHKHTLEVNDIKALAGIK</sequence>
<comment type="subcellular location">
    <subcellularLocation>
        <location evidence="1">Membrane</location>
    </subcellularLocation>
</comment>
<evidence type="ECO:0000313" key="3">
    <source>
        <dbReference type="EMBL" id="PUZ28998.1"/>
    </source>
</evidence>
<dbReference type="Proteomes" id="UP000244450">
    <property type="component" value="Unassembled WGS sequence"/>
</dbReference>
<dbReference type="Pfam" id="PF01370">
    <property type="entry name" value="Epimerase"/>
    <property type="match status" value="1"/>
</dbReference>
<feature type="domain" description="NAD-dependent epimerase/dehydratase" evidence="2">
    <location>
        <begin position="5"/>
        <end position="95"/>
    </location>
</feature>